<evidence type="ECO:0000256" key="3">
    <source>
        <dbReference type="SAM" id="MobiDB-lite"/>
    </source>
</evidence>
<feature type="signal peptide" evidence="4">
    <location>
        <begin position="1"/>
        <end position="23"/>
    </location>
</feature>
<dbReference type="InterPro" id="IPR000834">
    <property type="entry name" value="Peptidase_M14"/>
</dbReference>
<dbReference type="PANTHER" id="PTHR11532:SF57">
    <property type="entry name" value="CARBOXYPEPTIDASE D, B"/>
    <property type="match status" value="1"/>
</dbReference>
<sequence>MERPRAVLLLLLGLLCLLEAGSGLPAQSGSLKRKKKKKGSSVELRLLNESQAGSGSSASGPDYLYLALRRYLNNQELTEWLQSYEKRCKSIARLTKIGTSAQDRPLWALEISDRPGQAEAEPAVKYVGGVHGDEPTGRVLTLALAEWLCANYKTDARAKRIISTMHLWLLPAMNPDGFDARSRGNSAGQDLNRDFPDRFSSPPMEPSGSEQPETKAIMDWTLATGFVASASMHEGALVANYPWDGTDDRSTRYEACPDDAVFRHLATLYASTHKHMASPDNAEFPNGGTTNGANWYPIYGSMQDWNYVVGHCLELTLELRWDGAGPGRERWM</sequence>
<dbReference type="GO" id="GO:0006518">
    <property type="term" value="P:peptide metabolic process"/>
    <property type="evidence" value="ECO:0007669"/>
    <property type="project" value="TreeGrafter"/>
</dbReference>
<feature type="active site" description="Proton donor/acceptor" evidence="2">
    <location>
        <position position="318"/>
    </location>
</feature>
<dbReference type="AlphaFoldDB" id="E1Z388"/>
<keyword evidence="7" id="KW-1185">Reference proteome</keyword>
<dbReference type="Proteomes" id="UP000008141">
    <property type="component" value="Unassembled WGS sequence"/>
</dbReference>
<dbReference type="OMA" id="FRYMATI"/>
<evidence type="ECO:0000256" key="1">
    <source>
        <dbReference type="ARBA" id="ARBA00005988"/>
    </source>
</evidence>
<dbReference type="InterPro" id="IPR050753">
    <property type="entry name" value="Peptidase_M14_domain"/>
</dbReference>
<dbReference type="GeneID" id="17359482"/>
<feature type="region of interest" description="Disordered" evidence="3">
    <location>
        <begin position="180"/>
        <end position="212"/>
    </location>
</feature>
<dbReference type="Gene3D" id="3.40.630.10">
    <property type="entry name" value="Zn peptidases"/>
    <property type="match status" value="1"/>
</dbReference>
<dbReference type="InParanoid" id="E1Z388"/>
<dbReference type="OrthoDB" id="10249045at2759"/>
<dbReference type="SMART" id="SM00631">
    <property type="entry name" value="Zn_pept"/>
    <property type="match status" value="1"/>
</dbReference>
<reference evidence="6 7" key="1">
    <citation type="journal article" date="2010" name="Plant Cell">
        <title>The Chlorella variabilis NC64A genome reveals adaptation to photosymbiosis, coevolution with viruses, and cryptic sex.</title>
        <authorList>
            <person name="Blanc G."/>
            <person name="Duncan G."/>
            <person name="Agarkova I."/>
            <person name="Borodovsky M."/>
            <person name="Gurnon J."/>
            <person name="Kuo A."/>
            <person name="Lindquist E."/>
            <person name="Lucas S."/>
            <person name="Pangilinan J."/>
            <person name="Polle J."/>
            <person name="Salamov A."/>
            <person name="Terry A."/>
            <person name="Yamada T."/>
            <person name="Dunigan D.D."/>
            <person name="Grigoriev I.V."/>
            <person name="Claverie J.M."/>
            <person name="Van Etten J.L."/>
        </authorList>
    </citation>
    <scope>NUCLEOTIDE SEQUENCE [LARGE SCALE GENOMIC DNA]</scope>
    <source>
        <strain evidence="6 7">NC64A</strain>
    </source>
</reference>
<dbReference type="SUPFAM" id="SSF53187">
    <property type="entry name" value="Zn-dependent exopeptidases"/>
    <property type="match status" value="1"/>
</dbReference>
<dbReference type="STRING" id="554065.E1Z388"/>
<gene>
    <name evidence="6" type="ORF">CHLNCDRAFT_49638</name>
</gene>
<dbReference type="eggNOG" id="KOG2649">
    <property type="taxonomic scope" value="Eukaryota"/>
</dbReference>
<dbReference type="FunCoup" id="E1Z388">
    <property type="interactions" value="779"/>
</dbReference>
<organism evidence="7">
    <name type="scientific">Chlorella variabilis</name>
    <name type="common">Green alga</name>
    <dbReference type="NCBI Taxonomy" id="554065"/>
    <lineage>
        <taxon>Eukaryota</taxon>
        <taxon>Viridiplantae</taxon>
        <taxon>Chlorophyta</taxon>
        <taxon>core chlorophytes</taxon>
        <taxon>Trebouxiophyceae</taxon>
        <taxon>Chlorellales</taxon>
        <taxon>Chlorellaceae</taxon>
        <taxon>Chlorella clade</taxon>
        <taxon>Chlorella</taxon>
    </lineage>
</organism>
<evidence type="ECO:0000313" key="7">
    <source>
        <dbReference type="Proteomes" id="UP000008141"/>
    </source>
</evidence>
<dbReference type="GO" id="GO:0005615">
    <property type="term" value="C:extracellular space"/>
    <property type="evidence" value="ECO:0007669"/>
    <property type="project" value="TreeGrafter"/>
</dbReference>
<evidence type="ECO:0000256" key="2">
    <source>
        <dbReference type="PROSITE-ProRule" id="PRU01379"/>
    </source>
</evidence>
<proteinExistence type="inferred from homology"/>
<dbReference type="PANTHER" id="PTHR11532">
    <property type="entry name" value="PROTEASE M14 CARBOXYPEPTIDASE"/>
    <property type="match status" value="1"/>
</dbReference>
<keyword evidence="4" id="KW-0732">Signal</keyword>
<dbReference type="PRINTS" id="PR00765">
    <property type="entry name" value="CRBOXYPTASEA"/>
</dbReference>
<dbReference type="GO" id="GO:0008270">
    <property type="term" value="F:zinc ion binding"/>
    <property type="evidence" value="ECO:0007669"/>
    <property type="project" value="InterPro"/>
</dbReference>
<evidence type="ECO:0000259" key="5">
    <source>
        <dbReference type="PROSITE" id="PS52035"/>
    </source>
</evidence>
<evidence type="ECO:0000256" key="4">
    <source>
        <dbReference type="SAM" id="SignalP"/>
    </source>
</evidence>
<dbReference type="MEROPS" id="M14.A02"/>
<comment type="similarity">
    <text evidence="1 2">Belongs to the peptidase M14 family.</text>
</comment>
<feature type="chain" id="PRO_5003155787" description="Peptidase M14 domain-containing protein" evidence="4">
    <location>
        <begin position="24"/>
        <end position="332"/>
    </location>
</feature>
<feature type="domain" description="Peptidase M14" evidence="5">
    <location>
        <begin position="70"/>
        <end position="332"/>
    </location>
</feature>
<protein>
    <recommendedName>
        <fullName evidence="5">Peptidase M14 domain-containing protein</fullName>
    </recommendedName>
</protein>
<dbReference type="PROSITE" id="PS52035">
    <property type="entry name" value="PEPTIDASE_M14"/>
    <property type="match status" value="1"/>
</dbReference>
<dbReference type="KEGG" id="cvr:CHLNCDRAFT_49638"/>
<accession>E1Z388</accession>
<dbReference type="RefSeq" id="XP_005852231.1">
    <property type="nucleotide sequence ID" value="XM_005852169.1"/>
</dbReference>
<dbReference type="Pfam" id="PF00246">
    <property type="entry name" value="Peptidase_M14"/>
    <property type="match status" value="1"/>
</dbReference>
<dbReference type="EMBL" id="GL433835">
    <property type="protein sequence ID" value="EFN60129.1"/>
    <property type="molecule type" value="Genomic_DNA"/>
</dbReference>
<dbReference type="GO" id="GO:0016485">
    <property type="term" value="P:protein processing"/>
    <property type="evidence" value="ECO:0007669"/>
    <property type="project" value="TreeGrafter"/>
</dbReference>
<name>E1Z388_CHLVA</name>
<dbReference type="GO" id="GO:0004181">
    <property type="term" value="F:metallocarboxypeptidase activity"/>
    <property type="evidence" value="ECO:0007669"/>
    <property type="project" value="InterPro"/>
</dbReference>
<evidence type="ECO:0000313" key="6">
    <source>
        <dbReference type="EMBL" id="EFN60129.1"/>
    </source>
</evidence>